<gene>
    <name evidence="2" type="ORF">Gaeavirus2_16</name>
</gene>
<dbReference type="PROSITE" id="PS51688">
    <property type="entry name" value="ICA"/>
    <property type="match status" value="1"/>
</dbReference>
<protein>
    <recommendedName>
        <fullName evidence="1">Peptidase S74 domain-containing protein</fullName>
    </recommendedName>
</protein>
<accession>A0A3G5A094</accession>
<name>A0A3G5A094_9VIRU</name>
<dbReference type="InterPro" id="IPR030392">
    <property type="entry name" value="S74_ICA"/>
</dbReference>
<dbReference type="EMBL" id="MK072200">
    <property type="protein sequence ID" value="AYV79934.1"/>
    <property type="molecule type" value="Genomic_DNA"/>
</dbReference>
<reference evidence="2" key="1">
    <citation type="submission" date="2018-10" db="EMBL/GenBank/DDBJ databases">
        <title>Hidden diversity of soil giant viruses.</title>
        <authorList>
            <person name="Schulz F."/>
            <person name="Alteio L."/>
            <person name="Goudeau D."/>
            <person name="Ryan E.M."/>
            <person name="Malmstrom R.R."/>
            <person name="Blanchard J."/>
            <person name="Woyke T."/>
        </authorList>
    </citation>
    <scope>NUCLEOTIDE SEQUENCE</scope>
    <source>
        <strain evidence="2">GAV1</strain>
    </source>
</reference>
<sequence length="360" mass="38660">MSNINANKIKSKIINTESINSFDANSRNLVTNSLDANIINSNTTNTTNLTINGLNEIYYSDTGNILITDSVLPNNGSLNTIIGIDSFIVNTSGNYNVVYGSGALEANSTGSSNVAIGVTALQQNTTGDRNIGIGQSAMFSNTTGSDNIAIGFNLLGNNTIGSNNLAMGSSAGINEIRSNNTYLGYNSGPISIPSTTSGGNNTCLGANAKTSISNANNEITLGDSNIETLRCNAPLTTLSDIRDKEDIEPLDLGIEFINQLKPCKFKWDKREWYEGGIKDGSKKSNIQTAGFIAQDLKQTQEDNNASYLRLVYDANKNKLEATPSNLIPIIIKSIQELSEKVRILAVENEELRNEIAILKK</sequence>
<evidence type="ECO:0000259" key="1">
    <source>
        <dbReference type="PROSITE" id="PS51688"/>
    </source>
</evidence>
<feature type="domain" description="Peptidase S74" evidence="1">
    <location>
        <begin position="239"/>
        <end position="350"/>
    </location>
</feature>
<dbReference type="Pfam" id="PF13884">
    <property type="entry name" value="Peptidase_S74"/>
    <property type="match status" value="1"/>
</dbReference>
<organism evidence="2">
    <name type="scientific">Gaeavirus sp</name>
    <dbReference type="NCBI Taxonomy" id="2487767"/>
    <lineage>
        <taxon>Viruses</taxon>
        <taxon>Varidnaviria</taxon>
        <taxon>Bamfordvirae</taxon>
        <taxon>Nucleocytoviricota</taxon>
        <taxon>Megaviricetes</taxon>
        <taxon>Imitervirales</taxon>
        <taxon>Mimiviridae</taxon>
        <taxon>Klosneuvirinae</taxon>
    </lineage>
</organism>
<evidence type="ECO:0000313" key="2">
    <source>
        <dbReference type="EMBL" id="AYV79934.1"/>
    </source>
</evidence>
<proteinExistence type="predicted"/>